<dbReference type="InterPro" id="IPR001138">
    <property type="entry name" value="Zn2Cys6_DnaBD"/>
</dbReference>
<dbReference type="Pfam" id="PF04082">
    <property type="entry name" value="Fungal_trans"/>
    <property type="match status" value="1"/>
</dbReference>
<dbReference type="Proteomes" id="UP000325780">
    <property type="component" value="Unassembled WGS sequence"/>
</dbReference>
<evidence type="ECO:0000256" key="3">
    <source>
        <dbReference type="ARBA" id="ARBA00022833"/>
    </source>
</evidence>
<evidence type="ECO:0000256" key="8">
    <source>
        <dbReference type="SAM" id="MobiDB-lite"/>
    </source>
</evidence>
<evidence type="ECO:0000259" key="9">
    <source>
        <dbReference type="PROSITE" id="PS50048"/>
    </source>
</evidence>
<feature type="compositionally biased region" description="Polar residues" evidence="8">
    <location>
        <begin position="127"/>
        <end position="151"/>
    </location>
</feature>
<keyword evidence="4" id="KW-0805">Transcription regulation</keyword>
<dbReference type="PANTHER" id="PTHR31313:SF86">
    <property type="entry name" value="ZN(2)-C6 FUNGAL-TYPE DOMAIN-CONTAINING PROTEIN"/>
    <property type="match status" value="1"/>
</dbReference>
<evidence type="ECO:0000256" key="6">
    <source>
        <dbReference type="ARBA" id="ARBA00023163"/>
    </source>
</evidence>
<name>A0A5N6U7E1_ASPAV</name>
<feature type="domain" description="Zn(2)-C6 fungal-type" evidence="9">
    <location>
        <begin position="20"/>
        <end position="50"/>
    </location>
</feature>
<reference evidence="10 11" key="1">
    <citation type="submission" date="2019-04" db="EMBL/GenBank/DDBJ databases">
        <title>Friends and foes A comparative genomics study of 23 Aspergillus species from section Flavi.</title>
        <authorList>
            <consortium name="DOE Joint Genome Institute"/>
            <person name="Kjaerbolling I."/>
            <person name="Vesth T."/>
            <person name="Frisvad J.C."/>
            <person name="Nybo J.L."/>
            <person name="Theobald S."/>
            <person name="Kildgaard S."/>
            <person name="Isbrandt T."/>
            <person name="Kuo A."/>
            <person name="Sato A."/>
            <person name="Lyhne E.K."/>
            <person name="Kogle M.E."/>
            <person name="Wiebenga A."/>
            <person name="Kun R.S."/>
            <person name="Lubbers R.J."/>
            <person name="Makela M.R."/>
            <person name="Barry K."/>
            <person name="Chovatia M."/>
            <person name="Clum A."/>
            <person name="Daum C."/>
            <person name="Haridas S."/>
            <person name="He G."/>
            <person name="LaButti K."/>
            <person name="Lipzen A."/>
            <person name="Mondo S."/>
            <person name="Riley R."/>
            <person name="Salamov A."/>
            <person name="Simmons B.A."/>
            <person name="Magnuson J.K."/>
            <person name="Henrissat B."/>
            <person name="Mortensen U.H."/>
            <person name="Larsen T.O."/>
            <person name="Devries R.P."/>
            <person name="Grigoriev I.V."/>
            <person name="Machida M."/>
            <person name="Baker S.E."/>
            <person name="Andersen M.R."/>
        </authorList>
    </citation>
    <scope>NUCLEOTIDE SEQUENCE [LARGE SCALE GENOMIC DNA]</scope>
    <source>
        <strain evidence="10 11">IBT 18842</strain>
    </source>
</reference>
<dbReference type="CDD" id="cd00067">
    <property type="entry name" value="GAL4"/>
    <property type="match status" value="1"/>
</dbReference>
<keyword evidence="5" id="KW-0238">DNA-binding</keyword>
<dbReference type="GO" id="GO:0000981">
    <property type="term" value="F:DNA-binding transcription factor activity, RNA polymerase II-specific"/>
    <property type="evidence" value="ECO:0007669"/>
    <property type="project" value="InterPro"/>
</dbReference>
<keyword evidence="7" id="KW-0539">Nucleus</keyword>
<accession>A0A5N6U7E1</accession>
<dbReference type="Gene3D" id="4.10.240.10">
    <property type="entry name" value="Zn(2)-C6 fungal-type DNA-binding domain"/>
    <property type="match status" value="1"/>
</dbReference>
<dbReference type="PANTHER" id="PTHR31313">
    <property type="entry name" value="TY1 ENHANCER ACTIVATOR"/>
    <property type="match status" value="1"/>
</dbReference>
<keyword evidence="3" id="KW-0862">Zinc</keyword>
<dbReference type="Pfam" id="PF00172">
    <property type="entry name" value="Zn_clus"/>
    <property type="match status" value="1"/>
</dbReference>
<comment type="subcellular location">
    <subcellularLocation>
        <location evidence="1">Nucleus</location>
    </subcellularLocation>
</comment>
<feature type="compositionally biased region" description="Polar residues" evidence="8">
    <location>
        <begin position="84"/>
        <end position="101"/>
    </location>
</feature>
<protein>
    <submittedName>
        <fullName evidence="10">Fungal-specific transcription factor domain-containing protein</fullName>
    </submittedName>
</protein>
<feature type="region of interest" description="Disordered" evidence="8">
    <location>
        <begin position="84"/>
        <end position="170"/>
    </location>
</feature>
<organism evidence="10 11">
    <name type="scientific">Aspergillus avenaceus</name>
    <dbReference type="NCBI Taxonomy" id="36643"/>
    <lineage>
        <taxon>Eukaryota</taxon>
        <taxon>Fungi</taxon>
        <taxon>Dikarya</taxon>
        <taxon>Ascomycota</taxon>
        <taxon>Pezizomycotina</taxon>
        <taxon>Eurotiomycetes</taxon>
        <taxon>Eurotiomycetidae</taxon>
        <taxon>Eurotiales</taxon>
        <taxon>Aspergillaceae</taxon>
        <taxon>Aspergillus</taxon>
        <taxon>Aspergillus subgen. Circumdati</taxon>
    </lineage>
</organism>
<dbReference type="SMART" id="SM00066">
    <property type="entry name" value="GAL4"/>
    <property type="match status" value="1"/>
</dbReference>
<dbReference type="SMART" id="SM00906">
    <property type="entry name" value="Fungal_trans"/>
    <property type="match status" value="1"/>
</dbReference>
<gene>
    <name evidence="10" type="ORF">BDV25DRAFT_171783</name>
</gene>
<dbReference type="SUPFAM" id="SSF57701">
    <property type="entry name" value="Zn2/Cys6 DNA-binding domain"/>
    <property type="match status" value="1"/>
</dbReference>
<dbReference type="InterPro" id="IPR007219">
    <property type="entry name" value="XnlR_reg_dom"/>
</dbReference>
<dbReference type="AlphaFoldDB" id="A0A5N6U7E1"/>
<dbReference type="OrthoDB" id="2154091at2759"/>
<keyword evidence="6" id="KW-0804">Transcription</keyword>
<keyword evidence="2" id="KW-0479">Metal-binding</keyword>
<dbReference type="GO" id="GO:0005634">
    <property type="term" value="C:nucleus"/>
    <property type="evidence" value="ECO:0007669"/>
    <property type="project" value="UniProtKB-SubCell"/>
</dbReference>
<dbReference type="GO" id="GO:0003677">
    <property type="term" value="F:DNA binding"/>
    <property type="evidence" value="ECO:0007669"/>
    <property type="project" value="UniProtKB-KW"/>
</dbReference>
<dbReference type="CDD" id="cd12148">
    <property type="entry name" value="fungal_TF_MHR"/>
    <property type="match status" value="1"/>
</dbReference>
<evidence type="ECO:0000256" key="2">
    <source>
        <dbReference type="ARBA" id="ARBA00022723"/>
    </source>
</evidence>
<dbReference type="GO" id="GO:0008270">
    <property type="term" value="F:zinc ion binding"/>
    <property type="evidence" value="ECO:0007669"/>
    <property type="project" value="InterPro"/>
</dbReference>
<evidence type="ECO:0000256" key="1">
    <source>
        <dbReference type="ARBA" id="ARBA00004123"/>
    </source>
</evidence>
<dbReference type="PROSITE" id="PS50048">
    <property type="entry name" value="ZN2_CY6_FUNGAL_2"/>
    <property type="match status" value="1"/>
</dbReference>
<evidence type="ECO:0000313" key="11">
    <source>
        <dbReference type="Proteomes" id="UP000325780"/>
    </source>
</evidence>
<dbReference type="InterPro" id="IPR036864">
    <property type="entry name" value="Zn2-C6_fun-type_DNA-bd_sf"/>
</dbReference>
<dbReference type="GO" id="GO:0006351">
    <property type="term" value="P:DNA-templated transcription"/>
    <property type="evidence" value="ECO:0007669"/>
    <property type="project" value="InterPro"/>
</dbReference>
<dbReference type="GO" id="GO:0009893">
    <property type="term" value="P:positive regulation of metabolic process"/>
    <property type="evidence" value="ECO:0007669"/>
    <property type="project" value="UniProtKB-ARBA"/>
</dbReference>
<dbReference type="InterPro" id="IPR051615">
    <property type="entry name" value="Transcr_Regulatory_Elem"/>
</dbReference>
<evidence type="ECO:0000256" key="5">
    <source>
        <dbReference type="ARBA" id="ARBA00023125"/>
    </source>
</evidence>
<keyword evidence="11" id="KW-1185">Reference proteome</keyword>
<evidence type="ECO:0000256" key="4">
    <source>
        <dbReference type="ARBA" id="ARBA00023015"/>
    </source>
</evidence>
<proteinExistence type="predicted"/>
<evidence type="ECO:0000256" key="7">
    <source>
        <dbReference type="ARBA" id="ARBA00023242"/>
    </source>
</evidence>
<dbReference type="EMBL" id="ML742028">
    <property type="protein sequence ID" value="KAE8154538.1"/>
    <property type="molecule type" value="Genomic_DNA"/>
</dbReference>
<sequence length="687" mass="77546">MELQSPSRSLKVRNDSICRTCVNCRQKKVKCDGQQPSCGSCRSRNQNCTYPQDARKTASRATKSHFRSLQNRISELQGQIQALSEETRPSEASLNASQISLDDSGDRPDRRGWIGHITDPLVEHPRNSTVISPPATNQPSCSGGPEPSNTRMVAAPDNASGQRETRSSGALLKNARSRLSEDTSFTDILRDRLISFAALGRQKEATLYSTPSIFTSIDFDGIPIDTAMHLLDLHWNRQHLSYLLTYRPAIMDSLINNGPCVNKLLLNAIYLQSSLYSDRTSLRSDPKTRKQRLLSDYVDKPTMPTVVALLTCGSCLVPHGKQSAGWLFCGMGYRMITDLGYHLDMTSIPGAGFITRESAIELELRRRVYWGAYVSDKFQSLFLGRSPAMHASHGNVPPDFLDTFEEMEGWTPYIDPQALSDKQIPHYRGHPSYALSTFRCLLQLCEIASRVIDEFYSISSTKTPKSTLPQTQQSIRSQLENWKLNLPVHLQFEPGLDVTPPPHQITPYTTYWTLIIISEQAFLKHDHFGFIRDSESQEEGRRRCIEAAFKIWKLVEAYKEAFTLRRARYGISYASCCAAHVILQQTYHDKEEYIDSLRFFWHALLEFQKSCCNGLGKPLALLKSIMRRAKKVAQRINVDAADGSGDAGFRISFFSPYCKPVLTIGPWHESDDVSLLGETIFGMFMHE</sequence>
<evidence type="ECO:0000313" key="10">
    <source>
        <dbReference type="EMBL" id="KAE8154538.1"/>
    </source>
</evidence>
<dbReference type="PROSITE" id="PS00463">
    <property type="entry name" value="ZN2_CY6_FUNGAL_1"/>
    <property type="match status" value="1"/>
</dbReference>